<comment type="caution">
    <text evidence="7">The sequence shown here is derived from an EMBL/GenBank/DDBJ whole genome shotgun (WGS) entry which is preliminary data.</text>
</comment>
<dbReference type="CDD" id="cd06926">
    <property type="entry name" value="RNAP_II_RPB11"/>
    <property type="match status" value="1"/>
</dbReference>
<dbReference type="InterPro" id="IPR009025">
    <property type="entry name" value="RBP11-like_dimer"/>
</dbReference>
<dbReference type="HAMAP" id="MF_00261">
    <property type="entry name" value="RNApol_arch_Rpo11"/>
    <property type="match status" value="1"/>
</dbReference>
<dbReference type="SUPFAM" id="SSF55257">
    <property type="entry name" value="RBP11-like subunits of RNA polymerase"/>
    <property type="match status" value="1"/>
</dbReference>
<dbReference type="EMBL" id="JAEUBF010001362">
    <property type="protein sequence ID" value="KAH3669017.1"/>
    <property type="molecule type" value="Genomic_DNA"/>
</dbReference>
<dbReference type="Proteomes" id="UP000769528">
    <property type="component" value="Unassembled WGS sequence"/>
</dbReference>
<feature type="domain" description="DNA-directed RNA polymerase RBP11-like dimerisation" evidence="6">
    <location>
        <begin position="31"/>
        <end position="103"/>
    </location>
</feature>
<dbReference type="FunFam" id="3.30.1360.10:FF:000003">
    <property type="entry name" value="DNA-directed RNA polymerase II subunit RPB11"/>
    <property type="match status" value="1"/>
</dbReference>
<sequence>MNAPDRFELFILPEGTPKIKIGPDSKVPNAAIITFEKEDHTLGNLIRAQLLKDPRVVFAAYKVEHPLFAKFVMRIQTEEGYTPKEALKTACYSLMNQIGVLENKFKNEWTLQGIAHSSNDQNYQY</sequence>
<reference evidence="7" key="1">
    <citation type="journal article" date="2021" name="Open Biol.">
        <title>Shared evolutionary footprints suggest mitochondrial oxidative damage underlies multiple complex I losses in fungi.</title>
        <authorList>
            <person name="Schikora-Tamarit M.A."/>
            <person name="Marcet-Houben M."/>
            <person name="Nosek J."/>
            <person name="Gabaldon T."/>
        </authorList>
    </citation>
    <scope>NUCLEOTIDE SEQUENCE</scope>
    <source>
        <strain evidence="7">CBS6341</strain>
    </source>
</reference>
<comment type="subcellular location">
    <subcellularLocation>
        <location evidence="1">Nucleus</location>
    </subcellularLocation>
</comment>
<evidence type="ECO:0000256" key="4">
    <source>
        <dbReference type="ARBA" id="ARBA00023242"/>
    </source>
</evidence>
<dbReference type="InterPro" id="IPR008193">
    <property type="entry name" value="RNA_pol_Rpb11_13-16kDa_CS"/>
</dbReference>
<dbReference type="PANTHER" id="PTHR13946:SF16">
    <property type="entry name" value="DNA-DIRECTED RNA POLYMERASE II SUBUNIT RPB11"/>
    <property type="match status" value="1"/>
</dbReference>
<dbReference type="GO" id="GO:0003677">
    <property type="term" value="F:DNA binding"/>
    <property type="evidence" value="ECO:0007669"/>
    <property type="project" value="InterPro"/>
</dbReference>
<dbReference type="OrthoDB" id="10248581at2759"/>
<evidence type="ECO:0000313" key="7">
    <source>
        <dbReference type="EMBL" id="KAH3669017.1"/>
    </source>
</evidence>
<comment type="similarity">
    <text evidence="5">Belongs to the archaeal Rpo11/eukaryotic RPB11/RPC19 RNA polymerase subunit family.</text>
</comment>
<dbReference type="InterPro" id="IPR036603">
    <property type="entry name" value="RBP11-like"/>
</dbReference>
<dbReference type="GO" id="GO:0003899">
    <property type="term" value="F:DNA-directed RNA polymerase activity"/>
    <property type="evidence" value="ECO:0007669"/>
    <property type="project" value="InterPro"/>
</dbReference>
<keyword evidence="3" id="KW-0804">Transcription</keyword>
<dbReference type="Pfam" id="PF13656">
    <property type="entry name" value="RNA_pol_L_2"/>
    <property type="match status" value="1"/>
</dbReference>
<keyword evidence="8" id="KW-1185">Reference proteome</keyword>
<evidence type="ECO:0000259" key="6">
    <source>
        <dbReference type="Pfam" id="PF13656"/>
    </source>
</evidence>
<gene>
    <name evidence="7" type="ORF">WICMUC_005116</name>
</gene>
<dbReference type="InterPro" id="IPR037685">
    <property type="entry name" value="RBP11"/>
</dbReference>
<dbReference type="GO" id="GO:0006366">
    <property type="term" value="P:transcription by RNA polymerase II"/>
    <property type="evidence" value="ECO:0007669"/>
    <property type="project" value="InterPro"/>
</dbReference>
<dbReference type="GO" id="GO:0046983">
    <property type="term" value="F:protein dimerization activity"/>
    <property type="evidence" value="ECO:0007669"/>
    <property type="project" value="InterPro"/>
</dbReference>
<keyword evidence="4" id="KW-0539">Nucleus</keyword>
<dbReference type="InterPro" id="IPR022905">
    <property type="entry name" value="Rpo11-like"/>
</dbReference>
<name>A0A9P8PBM4_9ASCO</name>
<accession>A0A9P8PBM4</accession>
<evidence type="ECO:0000256" key="2">
    <source>
        <dbReference type="ARBA" id="ARBA00022478"/>
    </source>
</evidence>
<evidence type="ECO:0000256" key="5">
    <source>
        <dbReference type="ARBA" id="ARBA00025751"/>
    </source>
</evidence>
<dbReference type="GO" id="GO:0005665">
    <property type="term" value="C:RNA polymerase II, core complex"/>
    <property type="evidence" value="ECO:0007669"/>
    <property type="project" value="InterPro"/>
</dbReference>
<proteinExistence type="inferred from homology"/>
<protein>
    <recommendedName>
        <fullName evidence="6">DNA-directed RNA polymerase RBP11-like dimerisation domain-containing protein</fullName>
    </recommendedName>
</protein>
<dbReference type="Gene3D" id="3.30.1360.10">
    <property type="entry name" value="RNA polymerase, RBP11-like subunit"/>
    <property type="match status" value="1"/>
</dbReference>
<dbReference type="PROSITE" id="PS01154">
    <property type="entry name" value="RNA_POL_L_13KD"/>
    <property type="match status" value="1"/>
</dbReference>
<dbReference type="AlphaFoldDB" id="A0A9P8PBM4"/>
<dbReference type="PANTHER" id="PTHR13946">
    <property type="entry name" value="DNA-DIRECTED RNA POLYMERASE I,II,III"/>
    <property type="match status" value="1"/>
</dbReference>
<evidence type="ECO:0000256" key="1">
    <source>
        <dbReference type="ARBA" id="ARBA00004123"/>
    </source>
</evidence>
<keyword evidence="2" id="KW-0240">DNA-directed RNA polymerase</keyword>
<reference evidence="7" key="2">
    <citation type="submission" date="2021-01" db="EMBL/GenBank/DDBJ databases">
        <authorList>
            <person name="Schikora-Tamarit M.A."/>
        </authorList>
    </citation>
    <scope>NUCLEOTIDE SEQUENCE</scope>
    <source>
        <strain evidence="7">CBS6341</strain>
    </source>
</reference>
<evidence type="ECO:0000256" key="3">
    <source>
        <dbReference type="ARBA" id="ARBA00023163"/>
    </source>
</evidence>
<organism evidence="7 8">
    <name type="scientific">Wickerhamomyces mucosus</name>
    <dbReference type="NCBI Taxonomy" id="1378264"/>
    <lineage>
        <taxon>Eukaryota</taxon>
        <taxon>Fungi</taxon>
        <taxon>Dikarya</taxon>
        <taxon>Ascomycota</taxon>
        <taxon>Saccharomycotina</taxon>
        <taxon>Saccharomycetes</taxon>
        <taxon>Phaffomycetales</taxon>
        <taxon>Wickerhamomycetaceae</taxon>
        <taxon>Wickerhamomyces</taxon>
    </lineage>
</organism>
<evidence type="ECO:0000313" key="8">
    <source>
        <dbReference type="Proteomes" id="UP000769528"/>
    </source>
</evidence>